<comment type="similarity">
    <text evidence="3">Belongs to the PMEI family.</text>
</comment>
<dbReference type="PANTHER" id="PTHR36710:SF20">
    <property type="entry name" value="PECTINESTERASE INHIBITOR DOMAIN PROTEIN"/>
    <property type="match status" value="1"/>
</dbReference>
<evidence type="ECO:0000256" key="3">
    <source>
        <dbReference type="ARBA" id="ARBA00038471"/>
    </source>
</evidence>
<dbReference type="FunFam" id="1.20.140.40:FF:000008">
    <property type="entry name" value="Invertase/pectin methylesterase inhibitor family protein"/>
    <property type="match status" value="1"/>
</dbReference>
<evidence type="ECO:0000256" key="2">
    <source>
        <dbReference type="ARBA" id="ARBA00023157"/>
    </source>
</evidence>
<dbReference type="GO" id="GO:0046910">
    <property type="term" value="F:pectinesterase inhibitor activity"/>
    <property type="evidence" value="ECO:0007669"/>
    <property type="project" value="InterPro"/>
</dbReference>
<evidence type="ECO:0000256" key="4">
    <source>
        <dbReference type="SAM" id="SignalP"/>
    </source>
</evidence>
<dbReference type="InterPro" id="IPR006501">
    <property type="entry name" value="Pectinesterase_inhib_dom"/>
</dbReference>
<evidence type="ECO:0000259" key="5">
    <source>
        <dbReference type="SMART" id="SM00856"/>
    </source>
</evidence>
<evidence type="ECO:0000256" key="1">
    <source>
        <dbReference type="ARBA" id="ARBA00022729"/>
    </source>
</evidence>
<keyword evidence="7" id="KW-1185">Reference proteome</keyword>
<sequence>MICKFSFLVFVFFLFGSSSNAIPESEVKTICNQTQNPPFCLSLLSSSNPNASIVNVTQHIIDIARANVSNTIKLIKNLIDQSGKNPKAKGHYKACLDHFGEDGALGDVDYAQELLYKGDYQGVNLAASSVTDDVEDCISGESPTDPSFPDPSPLPAYAKLIESVVAVLLVLSKYLGH</sequence>
<evidence type="ECO:0000313" key="7">
    <source>
        <dbReference type="Proteomes" id="UP001374584"/>
    </source>
</evidence>
<gene>
    <name evidence="6" type="ORF">VNO80_14206</name>
</gene>
<dbReference type="InterPro" id="IPR035513">
    <property type="entry name" value="Invertase/methylesterase_inhib"/>
</dbReference>
<protein>
    <recommendedName>
        <fullName evidence="5">Pectinesterase inhibitor domain-containing protein</fullName>
    </recommendedName>
</protein>
<evidence type="ECO:0000313" key="6">
    <source>
        <dbReference type="EMBL" id="KAK7354961.1"/>
    </source>
</evidence>
<dbReference type="NCBIfam" id="TIGR01614">
    <property type="entry name" value="PME_inhib"/>
    <property type="match status" value="1"/>
</dbReference>
<dbReference type="SUPFAM" id="SSF101148">
    <property type="entry name" value="Plant invertase/pectin methylesterase inhibitor"/>
    <property type="match status" value="1"/>
</dbReference>
<keyword evidence="1 4" id="KW-0732">Signal</keyword>
<feature type="chain" id="PRO_5043035299" description="Pectinesterase inhibitor domain-containing protein" evidence="4">
    <location>
        <begin position="22"/>
        <end position="177"/>
    </location>
</feature>
<reference evidence="6 7" key="1">
    <citation type="submission" date="2024-01" db="EMBL/GenBank/DDBJ databases">
        <title>The genomes of 5 underutilized Papilionoideae crops provide insights into root nodulation and disease resistanc.</title>
        <authorList>
            <person name="Jiang F."/>
        </authorList>
    </citation>
    <scope>NUCLEOTIDE SEQUENCE [LARGE SCALE GENOMIC DNA]</scope>
    <source>
        <strain evidence="6">JINMINGXINNONG_FW02</strain>
        <tissue evidence="6">Leaves</tissue>
    </source>
</reference>
<comment type="caution">
    <text evidence="6">The sequence shown here is derived from an EMBL/GenBank/DDBJ whole genome shotgun (WGS) entry which is preliminary data.</text>
</comment>
<feature type="domain" description="Pectinesterase inhibitor" evidence="5">
    <location>
        <begin position="22"/>
        <end position="171"/>
    </location>
</feature>
<dbReference type="SMART" id="SM00856">
    <property type="entry name" value="PMEI"/>
    <property type="match status" value="1"/>
</dbReference>
<accession>A0AAN9MHZ7</accession>
<name>A0AAN9MHZ7_PHACN</name>
<dbReference type="CDD" id="cd15797">
    <property type="entry name" value="PMEI"/>
    <property type="match status" value="1"/>
</dbReference>
<proteinExistence type="inferred from homology"/>
<dbReference type="InterPro" id="IPR052421">
    <property type="entry name" value="PCW_Enzyme_Inhibitor"/>
</dbReference>
<keyword evidence="2" id="KW-1015">Disulfide bond</keyword>
<dbReference type="Pfam" id="PF04043">
    <property type="entry name" value="PMEI"/>
    <property type="match status" value="1"/>
</dbReference>
<dbReference type="InterPro" id="IPR034086">
    <property type="entry name" value="PMEI_plant"/>
</dbReference>
<dbReference type="AlphaFoldDB" id="A0AAN9MHZ7"/>
<dbReference type="Gene3D" id="1.20.140.40">
    <property type="entry name" value="Invertase/pectin methylesterase inhibitor family protein"/>
    <property type="match status" value="1"/>
</dbReference>
<feature type="signal peptide" evidence="4">
    <location>
        <begin position="1"/>
        <end position="21"/>
    </location>
</feature>
<dbReference type="EMBL" id="JAYMYR010000006">
    <property type="protein sequence ID" value="KAK7354961.1"/>
    <property type="molecule type" value="Genomic_DNA"/>
</dbReference>
<dbReference type="PANTHER" id="PTHR36710">
    <property type="entry name" value="PECTINESTERASE INHIBITOR-LIKE"/>
    <property type="match status" value="1"/>
</dbReference>
<organism evidence="6 7">
    <name type="scientific">Phaseolus coccineus</name>
    <name type="common">Scarlet runner bean</name>
    <name type="synonym">Phaseolus multiflorus</name>
    <dbReference type="NCBI Taxonomy" id="3886"/>
    <lineage>
        <taxon>Eukaryota</taxon>
        <taxon>Viridiplantae</taxon>
        <taxon>Streptophyta</taxon>
        <taxon>Embryophyta</taxon>
        <taxon>Tracheophyta</taxon>
        <taxon>Spermatophyta</taxon>
        <taxon>Magnoliopsida</taxon>
        <taxon>eudicotyledons</taxon>
        <taxon>Gunneridae</taxon>
        <taxon>Pentapetalae</taxon>
        <taxon>rosids</taxon>
        <taxon>fabids</taxon>
        <taxon>Fabales</taxon>
        <taxon>Fabaceae</taxon>
        <taxon>Papilionoideae</taxon>
        <taxon>50 kb inversion clade</taxon>
        <taxon>NPAAA clade</taxon>
        <taxon>indigoferoid/millettioid clade</taxon>
        <taxon>Phaseoleae</taxon>
        <taxon>Phaseolus</taxon>
    </lineage>
</organism>
<dbReference type="Proteomes" id="UP001374584">
    <property type="component" value="Unassembled WGS sequence"/>
</dbReference>